<dbReference type="EMBL" id="CP162599">
    <property type="protein sequence ID" value="XDK33527.1"/>
    <property type="molecule type" value="Genomic_DNA"/>
</dbReference>
<gene>
    <name evidence="2" type="ORF">AB4Y30_03990</name>
</gene>
<proteinExistence type="predicted"/>
<reference evidence="2" key="1">
    <citation type="submission" date="2024-07" db="EMBL/GenBank/DDBJ databases">
        <title>Halotolerant mesophilic bacterium Ornithinibacillus sp. 4-3, sp. nov., isolated from soil.</title>
        <authorList>
            <person name="Sidarenka A.V."/>
            <person name="Guliayeva D.E."/>
            <person name="Leanovich S.I."/>
            <person name="Hileuskaya K.S."/>
            <person name="Akhremchuk A.E."/>
            <person name="Sikolenko M.A."/>
            <person name="Valentovich L.N."/>
        </authorList>
    </citation>
    <scope>NUCLEOTIDE SEQUENCE</scope>
    <source>
        <strain evidence="2">4-3</strain>
    </source>
</reference>
<evidence type="ECO:0000256" key="1">
    <source>
        <dbReference type="SAM" id="Coils"/>
    </source>
</evidence>
<accession>A0AB39HNK6</accession>
<dbReference type="InterPro" id="IPR043767">
    <property type="entry name" value="DUF5713"/>
</dbReference>
<sequence>MKEINYLEIMYKDDYYPNFLVDKIKVLLEDGVQYLQQGTHSLEEIQAKFDEITRSINDLEDEFDQHHSEIETVARDSIAVTVMEILQAYNIELDIEDAIREREW</sequence>
<evidence type="ECO:0000313" key="2">
    <source>
        <dbReference type="EMBL" id="XDK33527.1"/>
    </source>
</evidence>
<name>A0AB39HNK6_9BACI</name>
<protein>
    <submittedName>
        <fullName evidence="2">DUF5713 family protein</fullName>
    </submittedName>
</protein>
<feature type="coiled-coil region" evidence="1">
    <location>
        <begin position="42"/>
        <end position="76"/>
    </location>
</feature>
<dbReference type="Pfam" id="PF18977">
    <property type="entry name" value="DUF5713"/>
    <property type="match status" value="1"/>
</dbReference>
<organism evidence="2">
    <name type="scientific">Ornithinibacillus sp. 4-3</name>
    <dbReference type="NCBI Taxonomy" id="3231488"/>
    <lineage>
        <taxon>Bacteria</taxon>
        <taxon>Bacillati</taxon>
        <taxon>Bacillota</taxon>
        <taxon>Bacilli</taxon>
        <taxon>Bacillales</taxon>
        <taxon>Bacillaceae</taxon>
        <taxon>Ornithinibacillus</taxon>
    </lineage>
</organism>
<dbReference type="AlphaFoldDB" id="A0AB39HNK6"/>
<keyword evidence="1" id="KW-0175">Coiled coil</keyword>
<dbReference type="RefSeq" id="WP_368654205.1">
    <property type="nucleotide sequence ID" value="NZ_CP162599.1"/>
</dbReference>